<evidence type="ECO:0000313" key="3">
    <source>
        <dbReference type="Proteomes" id="UP001432027"/>
    </source>
</evidence>
<feature type="non-terminal residue" evidence="2">
    <location>
        <position position="163"/>
    </location>
</feature>
<protein>
    <recommendedName>
        <fullName evidence="1">TLDc domain-containing protein</fullName>
    </recommendedName>
</protein>
<accession>A0AAV5THU5</accession>
<organism evidence="2 3">
    <name type="scientific">Pristionchus entomophagus</name>
    <dbReference type="NCBI Taxonomy" id="358040"/>
    <lineage>
        <taxon>Eukaryota</taxon>
        <taxon>Metazoa</taxon>
        <taxon>Ecdysozoa</taxon>
        <taxon>Nematoda</taxon>
        <taxon>Chromadorea</taxon>
        <taxon>Rhabditida</taxon>
        <taxon>Rhabditina</taxon>
        <taxon>Diplogasteromorpha</taxon>
        <taxon>Diplogasteroidea</taxon>
        <taxon>Neodiplogasteridae</taxon>
        <taxon>Pristionchus</taxon>
    </lineage>
</organism>
<name>A0AAV5THU5_9BILA</name>
<gene>
    <name evidence="2" type="ORF">PENTCL1PPCAC_15943</name>
</gene>
<comment type="caution">
    <text evidence="2">The sequence shown here is derived from an EMBL/GenBank/DDBJ whole genome shotgun (WGS) entry which is preliminary data.</text>
</comment>
<dbReference type="AlphaFoldDB" id="A0AAV5THU5"/>
<evidence type="ECO:0000313" key="2">
    <source>
        <dbReference type="EMBL" id="GMS93768.1"/>
    </source>
</evidence>
<dbReference type="EMBL" id="BTSX01000004">
    <property type="protein sequence ID" value="GMS93768.1"/>
    <property type="molecule type" value="Genomic_DNA"/>
</dbReference>
<proteinExistence type="predicted"/>
<dbReference type="Proteomes" id="UP001432027">
    <property type="component" value="Unassembled WGS sequence"/>
</dbReference>
<evidence type="ECO:0000259" key="1">
    <source>
        <dbReference type="PROSITE" id="PS51886"/>
    </source>
</evidence>
<dbReference type="SMART" id="SM00584">
    <property type="entry name" value="TLDc"/>
    <property type="match status" value="1"/>
</dbReference>
<feature type="domain" description="TLDc" evidence="1">
    <location>
        <begin position="1"/>
        <end position="163"/>
    </location>
</feature>
<reference evidence="2" key="1">
    <citation type="submission" date="2023-10" db="EMBL/GenBank/DDBJ databases">
        <title>Genome assembly of Pristionchus species.</title>
        <authorList>
            <person name="Yoshida K."/>
            <person name="Sommer R.J."/>
        </authorList>
    </citation>
    <scope>NUCLEOTIDE SEQUENCE</scope>
    <source>
        <strain evidence="2">RS0144</strain>
    </source>
</reference>
<sequence length="163" mass="18198">RLPERNQVATPEVLFKLSNDGTSFTSLWSKVDHVDQTLFIIRTTKGEVFGAYCSSSWAERNDSLERAKSKYFGTGESFVFRVNGGEWNDQVEIFGWASRDETNNRESQLFMAGGNRLIVIGSGGGDAIRVSEELSRGISSRCSTFNSPPLVEGREFDIDELEV</sequence>
<dbReference type="PANTHER" id="PTHR23354:SF122">
    <property type="entry name" value="GTPASE-ACTIVATING PROTEIN SKYWALKER"/>
    <property type="match status" value="1"/>
</dbReference>
<feature type="non-terminal residue" evidence="2">
    <location>
        <position position="1"/>
    </location>
</feature>
<dbReference type="PANTHER" id="PTHR23354">
    <property type="entry name" value="NUCLEOLAR PROTEIN 7/ESTROGEN RECEPTOR COACTIVATOR-RELATED"/>
    <property type="match status" value="1"/>
</dbReference>
<dbReference type="Pfam" id="PF07534">
    <property type="entry name" value="TLD"/>
    <property type="match status" value="1"/>
</dbReference>
<dbReference type="PROSITE" id="PS51886">
    <property type="entry name" value="TLDC"/>
    <property type="match status" value="1"/>
</dbReference>
<dbReference type="InterPro" id="IPR006571">
    <property type="entry name" value="TLDc_dom"/>
</dbReference>
<keyword evidence="3" id="KW-1185">Reference proteome</keyword>